<keyword evidence="1" id="KW-0472">Membrane</keyword>
<keyword evidence="1" id="KW-0812">Transmembrane</keyword>
<reference evidence="4 5" key="1">
    <citation type="submission" date="2019-07" db="EMBL/GenBank/DDBJ databases">
        <authorList>
            <person name="Brisse S."/>
            <person name="Rodrigues C."/>
            <person name="Thorpe H."/>
        </authorList>
    </citation>
    <scope>NUCLEOTIDE SEQUENCE [LARGE SCALE GENOMIC DNA]</scope>
    <source>
        <strain evidence="3">SB6408</strain>
        <strain evidence="2">SB6411</strain>
    </source>
</reference>
<dbReference type="EMBL" id="CABGHF010000034">
    <property type="protein sequence ID" value="VUS97567.1"/>
    <property type="molecule type" value="Genomic_DNA"/>
</dbReference>
<name>A0A564MV40_9ENTR</name>
<dbReference type="AlphaFoldDB" id="A0A564MV40"/>
<evidence type="ECO:0000313" key="2">
    <source>
        <dbReference type="EMBL" id="VUS48388.1"/>
    </source>
</evidence>
<evidence type="ECO:0000313" key="4">
    <source>
        <dbReference type="Proteomes" id="UP000317652"/>
    </source>
</evidence>
<sequence>MRIVFIINTYNAVESFFKQKIELLLMLSKLYFVTAAEIIIILNYLMFN</sequence>
<evidence type="ECO:0000313" key="5">
    <source>
        <dbReference type="Proteomes" id="UP000318370"/>
    </source>
</evidence>
<evidence type="ECO:0000256" key="1">
    <source>
        <dbReference type="SAM" id="Phobius"/>
    </source>
</evidence>
<protein>
    <submittedName>
        <fullName evidence="3">Uncharacterized protein</fullName>
    </submittedName>
</protein>
<dbReference type="EMBL" id="CABGGS010000012">
    <property type="protein sequence ID" value="VUS48388.1"/>
    <property type="molecule type" value="Genomic_DNA"/>
</dbReference>
<accession>A0A564MV40</accession>
<gene>
    <name evidence="3" type="ORF">SB6408_01738</name>
    <name evidence="2" type="ORF">SB6411_01161</name>
</gene>
<evidence type="ECO:0000313" key="3">
    <source>
        <dbReference type="EMBL" id="VUS97567.1"/>
    </source>
</evidence>
<organism evidence="3 5">
    <name type="scientific">Klebsiella spallanzanii</name>
    <dbReference type="NCBI Taxonomy" id="2587528"/>
    <lineage>
        <taxon>Bacteria</taxon>
        <taxon>Pseudomonadati</taxon>
        <taxon>Pseudomonadota</taxon>
        <taxon>Gammaproteobacteria</taxon>
        <taxon>Enterobacterales</taxon>
        <taxon>Enterobacteriaceae</taxon>
        <taxon>Klebsiella/Raoultella group</taxon>
        <taxon>Klebsiella</taxon>
    </lineage>
</organism>
<dbReference type="Proteomes" id="UP000317652">
    <property type="component" value="Unassembled WGS sequence"/>
</dbReference>
<proteinExistence type="predicted"/>
<keyword evidence="4" id="KW-1185">Reference proteome</keyword>
<keyword evidence="1" id="KW-1133">Transmembrane helix</keyword>
<feature type="transmembrane region" description="Helical" evidence="1">
    <location>
        <begin position="21"/>
        <end position="47"/>
    </location>
</feature>
<dbReference type="Proteomes" id="UP000318370">
    <property type="component" value="Unassembled WGS sequence"/>
</dbReference>